<dbReference type="NCBIfam" id="NF005480">
    <property type="entry name" value="PRK07081.1"/>
    <property type="match status" value="1"/>
</dbReference>
<dbReference type="Pfam" id="PF00550">
    <property type="entry name" value="PP-binding"/>
    <property type="match status" value="1"/>
</dbReference>
<evidence type="ECO:0000313" key="3">
    <source>
        <dbReference type="Proteomes" id="UP000188879"/>
    </source>
</evidence>
<dbReference type="EMBL" id="MLCO01000175">
    <property type="protein sequence ID" value="ONG50989.1"/>
    <property type="molecule type" value="Genomic_DNA"/>
</dbReference>
<evidence type="ECO:0000313" key="2">
    <source>
        <dbReference type="EMBL" id="ONG50989.1"/>
    </source>
</evidence>
<dbReference type="InterPro" id="IPR009081">
    <property type="entry name" value="PP-bd_ACP"/>
</dbReference>
<dbReference type="SUPFAM" id="SSF47336">
    <property type="entry name" value="ACP-like"/>
    <property type="match status" value="1"/>
</dbReference>
<accession>A0A1V2GZI1</accession>
<protein>
    <recommendedName>
        <fullName evidence="1">Carrier domain-containing protein</fullName>
    </recommendedName>
</protein>
<organism evidence="2 3">
    <name type="scientific">Teichococcus deserti</name>
    <dbReference type="NCBI Taxonomy" id="1817963"/>
    <lineage>
        <taxon>Bacteria</taxon>
        <taxon>Pseudomonadati</taxon>
        <taxon>Pseudomonadota</taxon>
        <taxon>Alphaproteobacteria</taxon>
        <taxon>Acetobacterales</taxon>
        <taxon>Roseomonadaceae</taxon>
        <taxon>Roseomonas</taxon>
    </lineage>
</organism>
<evidence type="ECO:0000259" key="1">
    <source>
        <dbReference type="PROSITE" id="PS50075"/>
    </source>
</evidence>
<dbReference type="Gene3D" id="1.10.1200.10">
    <property type="entry name" value="ACP-like"/>
    <property type="match status" value="1"/>
</dbReference>
<dbReference type="AlphaFoldDB" id="A0A1V2GZI1"/>
<dbReference type="InterPro" id="IPR036736">
    <property type="entry name" value="ACP-like_sf"/>
</dbReference>
<dbReference type="OrthoDB" id="7284767at2"/>
<dbReference type="Proteomes" id="UP000188879">
    <property type="component" value="Unassembled WGS sequence"/>
</dbReference>
<dbReference type="PROSITE" id="PS50075">
    <property type="entry name" value="CARRIER"/>
    <property type="match status" value="1"/>
</dbReference>
<gene>
    <name evidence="2" type="ORF">BKE38_16960</name>
</gene>
<feature type="domain" description="Carrier" evidence="1">
    <location>
        <begin position="2"/>
        <end position="80"/>
    </location>
</feature>
<dbReference type="RefSeq" id="WP_076958506.1">
    <property type="nucleotide sequence ID" value="NZ_MLCO01000175.1"/>
</dbReference>
<proteinExistence type="predicted"/>
<reference evidence="2 3" key="1">
    <citation type="submission" date="2016-10" db="EMBL/GenBank/DDBJ databases">
        <title>Draft Genome sequence of Roseomonas sp. strain M3.</title>
        <authorList>
            <person name="Subhash Y."/>
            <person name="Lee S."/>
        </authorList>
    </citation>
    <scope>NUCLEOTIDE SEQUENCE [LARGE SCALE GENOMIC DNA]</scope>
    <source>
        <strain evidence="2 3">M3</strain>
    </source>
</reference>
<keyword evidence="3" id="KW-1185">Reference proteome</keyword>
<sequence>MTGIETAVRDALASRARLSTDAKAIGAEDDLFDRGLTSLMTVDVMLALEARFDLEFPEEALTRNSFRSVASLRDLLVSLGAAA</sequence>
<name>A0A1V2GZI1_9PROT</name>
<comment type="caution">
    <text evidence="2">The sequence shown here is derived from an EMBL/GenBank/DDBJ whole genome shotgun (WGS) entry which is preliminary data.</text>
</comment>